<feature type="transmembrane region" description="Helical" evidence="6">
    <location>
        <begin position="288"/>
        <end position="314"/>
    </location>
</feature>
<feature type="transmembrane region" description="Helical" evidence="6">
    <location>
        <begin position="227"/>
        <end position="248"/>
    </location>
</feature>
<protein>
    <submittedName>
        <fullName evidence="7">YihY/virulence factor BrkB family protein</fullName>
    </submittedName>
</protein>
<feature type="transmembrane region" description="Helical" evidence="6">
    <location>
        <begin position="183"/>
        <end position="207"/>
    </location>
</feature>
<evidence type="ECO:0000256" key="6">
    <source>
        <dbReference type="SAM" id="Phobius"/>
    </source>
</evidence>
<dbReference type="Pfam" id="PF03631">
    <property type="entry name" value="Virul_fac_BrkB"/>
    <property type="match status" value="1"/>
</dbReference>
<feature type="transmembrane region" description="Helical" evidence="6">
    <location>
        <begin position="53"/>
        <end position="71"/>
    </location>
</feature>
<dbReference type="InterPro" id="IPR017039">
    <property type="entry name" value="Virul_fac_BrkB"/>
</dbReference>
<dbReference type="PANTHER" id="PTHR30213">
    <property type="entry name" value="INNER MEMBRANE PROTEIN YHJD"/>
    <property type="match status" value="1"/>
</dbReference>
<keyword evidence="4 6" id="KW-1133">Transmembrane helix</keyword>
<keyword evidence="5 6" id="KW-0472">Membrane</keyword>
<dbReference type="PANTHER" id="PTHR30213:SF0">
    <property type="entry name" value="UPF0761 MEMBRANE PROTEIN YIHY"/>
    <property type="match status" value="1"/>
</dbReference>
<evidence type="ECO:0000313" key="7">
    <source>
        <dbReference type="EMBL" id="MFC4665877.1"/>
    </source>
</evidence>
<comment type="subcellular location">
    <subcellularLocation>
        <location evidence="1">Cell membrane</location>
        <topology evidence="1">Multi-pass membrane protein</topology>
    </subcellularLocation>
</comment>
<dbReference type="EMBL" id="JBHSGO010000147">
    <property type="protein sequence ID" value="MFC4665877.1"/>
    <property type="molecule type" value="Genomic_DNA"/>
</dbReference>
<feature type="transmembrane region" description="Helical" evidence="6">
    <location>
        <begin position="83"/>
        <end position="105"/>
    </location>
</feature>
<gene>
    <name evidence="7" type="ORF">ACFO3G_04570</name>
</gene>
<sequence length="467" mass="53338">MSNKNINTTKEHKNDNKRKHSFVRRLMVYIYLSVRFVTRDMWRLSDEEFGKKRGLFVQIIKPIYLAIKAFVEDNLSQKASALTYSTILSIVPMLAVIVGVAKGFGVQQLITETLMSYFPSHRHELNTALGFVDNYFSQIQGGWFVGIGLAILLYTVISLIAGIENTLNDIWQCTKPRPWGRRVIDYMAMFVVLPILMTLSSGITIIVGTFQNALPDNYKLFLPAVGFIWKAIPFFIIIIIFTAFYMALPNTKVKFLPAFISGCMAGVAFQVLQALYVNGIIWISKYNAIYGSFAAVPLLLLFLQVSWTICLFGAQLSFAIQNVKTFNFNQDCKNVSRRYTDFIVILVASMICKRFSSDKDKRPYSAEEISSECNIPIQLTKSAINVLLDMDIIIEVNYKGDQVTENYQPAMDPDRLSIGFIIDKLDRHGSERFKIDNLNKYKPQWDAMINTREGFFTEKTDRLLKDI</sequence>
<evidence type="ECO:0000313" key="8">
    <source>
        <dbReference type="Proteomes" id="UP001596020"/>
    </source>
</evidence>
<reference evidence="8" key="1">
    <citation type="journal article" date="2019" name="Int. J. Syst. Evol. Microbiol.">
        <title>The Global Catalogue of Microorganisms (GCM) 10K type strain sequencing project: providing services to taxonomists for standard genome sequencing and annotation.</title>
        <authorList>
            <consortium name="The Broad Institute Genomics Platform"/>
            <consortium name="The Broad Institute Genome Sequencing Center for Infectious Disease"/>
            <person name="Wu L."/>
            <person name="Ma J."/>
        </authorList>
    </citation>
    <scope>NUCLEOTIDE SEQUENCE [LARGE SCALE GENOMIC DNA]</scope>
    <source>
        <strain evidence="8">CGMCC 4.7357</strain>
    </source>
</reference>
<proteinExistence type="predicted"/>
<comment type="caution">
    <text evidence="7">The sequence shown here is derived from an EMBL/GenBank/DDBJ whole genome shotgun (WGS) entry which is preliminary data.</text>
</comment>
<evidence type="ECO:0000256" key="5">
    <source>
        <dbReference type="ARBA" id="ARBA00023136"/>
    </source>
</evidence>
<evidence type="ECO:0000256" key="2">
    <source>
        <dbReference type="ARBA" id="ARBA00022475"/>
    </source>
</evidence>
<dbReference type="Proteomes" id="UP001596020">
    <property type="component" value="Unassembled WGS sequence"/>
</dbReference>
<organism evidence="7 8">
    <name type="scientific">Falsiporphyromonas endometrii</name>
    <dbReference type="NCBI Taxonomy" id="1387297"/>
    <lineage>
        <taxon>Bacteria</taxon>
        <taxon>Pseudomonadati</taxon>
        <taxon>Bacteroidota</taxon>
        <taxon>Bacteroidia</taxon>
        <taxon>Bacteroidales</taxon>
        <taxon>Porphyromonadaceae</taxon>
        <taxon>Falsiporphyromonas</taxon>
    </lineage>
</organism>
<keyword evidence="3 6" id="KW-0812">Transmembrane</keyword>
<feature type="transmembrane region" description="Helical" evidence="6">
    <location>
        <begin position="143"/>
        <end position="163"/>
    </location>
</feature>
<evidence type="ECO:0000256" key="1">
    <source>
        <dbReference type="ARBA" id="ARBA00004651"/>
    </source>
</evidence>
<feature type="transmembrane region" description="Helical" evidence="6">
    <location>
        <begin position="255"/>
        <end position="276"/>
    </location>
</feature>
<dbReference type="RefSeq" id="WP_380078398.1">
    <property type="nucleotide sequence ID" value="NZ_JBHSGO010000147.1"/>
</dbReference>
<feature type="transmembrane region" description="Helical" evidence="6">
    <location>
        <begin position="21"/>
        <end position="38"/>
    </location>
</feature>
<dbReference type="NCBIfam" id="TIGR00765">
    <property type="entry name" value="yihY_not_rbn"/>
    <property type="match status" value="1"/>
</dbReference>
<keyword evidence="8" id="KW-1185">Reference proteome</keyword>
<keyword evidence="2" id="KW-1003">Cell membrane</keyword>
<evidence type="ECO:0000256" key="4">
    <source>
        <dbReference type="ARBA" id="ARBA00022989"/>
    </source>
</evidence>
<accession>A0ABV9K6V4</accession>
<name>A0ABV9K6V4_9PORP</name>
<evidence type="ECO:0000256" key="3">
    <source>
        <dbReference type="ARBA" id="ARBA00022692"/>
    </source>
</evidence>